<gene>
    <name evidence="4" type="ORF">M1K48_04280</name>
</gene>
<proteinExistence type="predicted"/>
<evidence type="ECO:0000259" key="3">
    <source>
        <dbReference type="PROSITE" id="PS51724"/>
    </source>
</evidence>
<dbReference type="EMBL" id="CP097253">
    <property type="protein sequence ID" value="UUR08857.1"/>
    <property type="molecule type" value="Genomic_DNA"/>
</dbReference>
<feature type="chain" id="PRO_5046525780" evidence="2">
    <location>
        <begin position="19"/>
        <end position="434"/>
    </location>
</feature>
<dbReference type="Gene3D" id="3.30.70.1070">
    <property type="entry name" value="Sporulation related repeat"/>
    <property type="match status" value="1"/>
</dbReference>
<dbReference type="PROSITE" id="PS51724">
    <property type="entry name" value="SPOR"/>
    <property type="match status" value="1"/>
</dbReference>
<organism evidence="4 5">
    <name type="scientific">Sphingomonas glaciei</name>
    <dbReference type="NCBI Taxonomy" id="2938948"/>
    <lineage>
        <taxon>Bacteria</taxon>
        <taxon>Pseudomonadati</taxon>
        <taxon>Pseudomonadota</taxon>
        <taxon>Alphaproteobacteria</taxon>
        <taxon>Sphingomonadales</taxon>
        <taxon>Sphingomonadaceae</taxon>
        <taxon>Sphingomonas</taxon>
    </lineage>
</organism>
<feature type="domain" description="SPOR" evidence="3">
    <location>
        <begin position="340"/>
        <end position="423"/>
    </location>
</feature>
<protein>
    <submittedName>
        <fullName evidence="4">Tetratricopeptide repeat protein</fullName>
    </submittedName>
</protein>
<dbReference type="InterPro" id="IPR019734">
    <property type="entry name" value="TPR_rpt"/>
</dbReference>
<dbReference type="SMART" id="SM00028">
    <property type="entry name" value="TPR"/>
    <property type="match status" value="2"/>
</dbReference>
<evidence type="ECO:0000313" key="4">
    <source>
        <dbReference type="EMBL" id="UUR08857.1"/>
    </source>
</evidence>
<name>A0ABY5MXK3_9SPHN</name>
<feature type="repeat" description="TPR" evidence="1">
    <location>
        <begin position="75"/>
        <end position="108"/>
    </location>
</feature>
<dbReference type="SUPFAM" id="SSF110997">
    <property type="entry name" value="Sporulation related repeat"/>
    <property type="match status" value="1"/>
</dbReference>
<keyword evidence="1" id="KW-0802">TPR repeat</keyword>
<dbReference type="Pfam" id="PF05036">
    <property type="entry name" value="SPOR"/>
    <property type="match status" value="1"/>
</dbReference>
<dbReference type="SUPFAM" id="SSF48452">
    <property type="entry name" value="TPR-like"/>
    <property type="match status" value="1"/>
</dbReference>
<dbReference type="Gene3D" id="1.25.40.10">
    <property type="entry name" value="Tetratricopeptide repeat domain"/>
    <property type="match status" value="1"/>
</dbReference>
<accession>A0ABY5MXK3</accession>
<dbReference type="InterPro" id="IPR007730">
    <property type="entry name" value="SPOR-like_dom"/>
</dbReference>
<dbReference type="Pfam" id="PF14559">
    <property type="entry name" value="TPR_19"/>
    <property type="match status" value="1"/>
</dbReference>
<sequence length="434" mass="44753">MTKSRSALLAASSIVAAAALTGCALGGGKPKHFGGLAENSNIGVAMRAHVALQKGDVASAVSYAERAVEKSPTDAAFRALLGNAYLAAGRFRSAEAAFADALAIYPNQVGVPLKLALAQVAQGRDEAAAQTLDTYAQVISPADGGLALALAGRPGAAIETLEQAARSDGADSRVRQNLALAHAIAGDWTRARRVAEQDLSGDQLEQRMSEWATFARPGVAATQVASLIGLKVAPASDSGMPVRLALRSKNVRSAEASVAAPVAEAPVLAAAEPVPVPVIEQEQQPVAVAAAEVPQPYTAVQYAATSPDVAAMVDSLRAERIRPSGVLPKVAELRRAAAKRFGMSQAVVQLGAYATQAGVKAGWATIARRHRGVTAYVPASARFADARGSVYRLSLKGFASDGEARRLCMQLKSSGATCFVRNAAGDAPVRFAGR</sequence>
<reference evidence="4 5" key="1">
    <citation type="submission" date="2022-05" db="EMBL/GenBank/DDBJ databases">
        <title>S8-45 Sphingomonas ultraviolaceadurans.</title>
        <authorList>
            <person name="Liu Y."/>
        </authorList>
    </citation>
    <scope>NUCLEOTIDE SEQUENCE [LARGE SCALE GENOMIC DNA]</scope>
    <source>
        <strain evidence="4 5">S8-45</strain>
    </source>
</reference>
<keyword evidence="2" id="KW-0732">Signal</keyword>
<evidence type="ECO:0000313" key="5">
    <source>
        <dbReference type="Proteomes" id="UP000831921"/>
    </source>
</evidence>
<dbReference type="InterPro" id="IPR036680">
    <property type="entry name" value="SPOR-like_sf"/>
</dbReference>
<dbReference type="PROSITE" id="PS51257">
    <property type="entry name" value="PROKAR_LIPOPROTEIN"/>
    <property type="match status" value="1"/>
</dbReference>
<evidence type="ECO:0000256" key="1">
    <source>
        <dbReference type="PROSITE-ProRule" id="PRU00339"/>
    </source>
</evidence>
<evidence type="ECO:0000256" key="2">
    <source>
        <dbReference type="SAM" id="SignalP"/>
    </source>
</evidence>
<feature type="signal peptide" evidence="2">
    <location>
        <begin position="1"/>
        <end position="18"/>
    </location>
</feature>
<dbReference type="PROSITE" id="PS50005">
    <property type="entry name" value="TPR"/>
    <property type="match status" value="1"/>
</dbReference>
<dbReference type="RefSeq" id="WP_249504628.1">
    <property type="nucleotide sequence ID" value="NZ_CP097253.1"/>
</dbReference>
<dbReference type="InterPro" id="IPR011990">
    <property type="entry name" value="TPR-like_helical_dom_sf"/>
</dbReference>
<keyword evidence="5" id="KW-1185">Reference proteome</keyword>
<dbReference type="Proteomes" id="UP000831921">
    <property type="component" value="Chromosome"/>
</dbReference>